<feature type="region of interest" description="Disordered" evidence="4">
    <location>
        <begin position="240"/>
        <end position="279"/>
    </location>
</feature>
<keyword evidence="1" id="KW-0813">Transport</keyword>
<dbReference type="InterPro" id="IPR027417">
    <property type="entry name" value="P-loop_NTPase"/>
</dbReference>
<dbReference type="GO" id="GO:0016887">
    <property type="term" value="F:ATP hydrolysis activity"/>
    <property type="evidence" value="ECO:0007669"/>
    <property type="project" value="InterPro"/>
</dbReference>
<dbReference type="GO" id="GO:0098796">
    <property type="term" value="C:membrane protein complex"/>
    <property type="evidence" value="ECO:0007669"/>
    <property type="project" value="UniProtKB-ARBA"/>
</dbReference>
<evidence type="ECO:0000256" key="3">
    <source>
        <dbReference type="ARBA" id="ARBA00022840"/>
    </source>
</evidence>
<dbReference type="PANTHER" id="PTHR24220">
    <property type="entry name" value="IMPORT ATP-BINDING PROTEIN"/>
    <property type="match status" value="1"/>
</dbReference>
<dbReference type="EMBL" id="CP025570">
    <property type="protein sequence ID" value="AZZ38403.1"/>
    <property type="molecule type" value="Genomic_DNA"/>
</dbReference>
<dbReference type="PANTHER" id="PTHR24220:SF685">
    <property type="entry name" value="ABC TRANSPORTER RELATED"/>
    <property type="match status" value="1"/>
</dbReference>
<dbReference type="SMART" id="SM00382">
    <property type="entry name" value="AAA"/>
    <property type="match status" value="1"/>
</dbReference>
<protein>
    <submittedName>
        <fullName evidence="6">ABC transporter ATP-binding protein</fullName>
    </submittedName>
</protein>
<proteinExistence type="predicted"/>
<evidence type="ECO:0000313" key="6">
    <source>
        <dbReference type="EMBL" id="AZZ38403.1"/>
    </source>
</evidence>
<sequence>MTAPAARAAALTKTYGRGDTLVVALDSVDVSFEQGHFTAVMGPSGSGKSTLMHCMAALDRPTSGQAFIGETDVATLSDNGLTELRRDRIGFIFQSFNLVPTLTAKENILLPLAIAGRRPDPHWWDEVIETVGLANRLSHKPSELSGGQQQRVACARALVSQPEIIFADEPTGNLDSTSSGEVLDFLRSSVETMGQTIVMVSHDPVAASFADRALFLADGRIVDDLADPTREHVLDTMARLDERTPAAPRPARRPRRPVAARPVAPTSGSGVSGVAELTN</sequence>
<organism evidence="6 7">
    <name type="scientific">Acidipropionibacterium jensenii</name>
    <dbReference type="NCBI Taxonomy" id="1749"/>
    <lineage>
        <taxon>Bacteria</taxon>
        <taxon>Bacillati</taxon>
        <taxon>Actinomycetota</taxon>
        <taxon>Actinomycetes</taxon>
        <taxon>Propionibacteriales</taxon>
        <taxon>Propionibacteriaceae</taxon>
        <taxon>Acidipropionibacterium</taxon>
    </lineage>
</organism>
<dbReference type="Pfam" id="PF00005">
    <property type="entry name" value="ABC_tran"/>
    <property type="match status" value="1"/>
</dbReference>
<gene>
    <name evidence="6" type="ORF">C0Z10_00010</name>
</gene>
<dbReference type="RefSeq" id="WP_097798030.1">
    <property type="nucleotide sequence ID" value="NZ_CP025570.1"/>
</dbReference>
<evidence type="ECO:0000313" key="7">
    <source>
        <dbReference type="Proteomes" id="UP000285875"/>
    </source>
</evidence>
<dbReference type="SUPFAM" id="SSF52540">
    <property type="entry name" value="P-loop containing nucleoside triphosphate hydrolases"/>
    <property type="match status" value="1"/>
</dbReference>
<dbReference type="InterPro" id="IPR015854">
    <property type="entry name" value="ABC_transpr_LolD-like"/>
</dbReference>
<dbReference type="Gene3D" id="3.40.50.300">
    <property type="entry name" value="P-loop containing nucleotide triphosphate hydrolases"/>
    <property type="match status" value="1"/>
</dbReference>
<dbReference type="AlphaFoldDB" id="A0A3T0RW22"/>
<dbReference type="InterPro" id="IPR003439">
    <property type="entry name" value="ABC_transporter-like_ATP-bd"/>
</dbReference>
<name>A0A3T0RW22_9ACTN</name>
<evidence type="ECO:0000256" key="4">
    <source>
        <dbReference type="SAM" id="MobiDB-lite"/>
    </source>
</evidence>
<dbReference type="InterPro" id="IPR003593">
    <property type="entry name" value="AAA+_ATPase"/>
</dbReference>
<reference evidence="7" key="1">
    <citation type="submission" date="2017-12" db="EMBL/GenBank/DDBJ databases">
        <title>Whole genome sequencing of Acidipropionibacterium jensenii strains JS279 and JS280.</title>
        <authorList>
            <person name="Deptula P."/>
            <person name="Laine P."/>
            <person name="Smolander O.-P."/>
            <person name="Paulin L."/>
            <person name="Auvinen P."/>
            <person name="Varmanen P."/>
        </authorList>
    </citation>
    <scope>NUCLEOTIDE SEQUENCE [LARGE SCALE GENOMIC DNA]</scope>
    <source>
        <strain evidence="7">JS280</strain>
    </source>
</reference>
<evidence type="ECO:0000259" key="5">
    <source>
        <dbReference type="PROSITE" id="PS50893"/>
    </source>
</evidence>
<dbReference type="InterPro" id="IPR017911">
    <property type="entry name" value="MacB-like_ATP-bd"/>
</dbReference>
<evidence type="ECO:0000256" key="1">
    <source>
        <dbReference type="ARBA" id="ARBA00022448"/>
    </source>
</evidence>
<dbReference type="GO" id="GO:0022857">
    <property type="term" value="F:transmembrane transporter activity"/>
    <property type="evidence" value="ECO:0007669"/>
    <property type="project" value="TreeGrafter"/>
</dbReference>
<dbReference type="CDD" id="cd03255">
    <property type="entry name" value="ABC_MJ0796_LolCDE_FtsE"/>
    <property type="match status" value="1"/>
</dbReference>
<accession>A0A3T0RW22</accession>
<keyword evidence="2" id="KW-0547">Nucleotide-binding</keyword>
<keyword evidence="3 6" id="KW-0067">ATP-binding</keyword>
<dbReference type="FunFam" id="3.40.50.300:FF:000032">
    <property type="entry name" value="Export ABC transporter ATP-binding protein"/>
    <property type="match status" value="1"/>
</dbReference>
<dbReference type="PROSITE" id="PS50893">
    <property type="entry name" value="ABC_TRANSPORTER_2"/>
    <property type="match status" value="1"/>
</dbReference>
<dbReference type="KEGG" id="aji:C0Z10_00010"/>
<dbReference type="GO" id="GO:0005886">
    <property type="term" value="C:plasma membrane"/>
    <property type="evidence" value="ECO:0007669"/>
    <property type="project" value="TreeGrafter"/>
</dbReference>
<dbReference type="GO" id="GO:0005524">
    <property type="term" value="F:ATP binding"/>
    <property type="evidence" value="ECO:0007669"/>
    <property type="project" value="UniProtKB-KW"/>
</dbReference>
<dbReference type="Proteomes" id="UP000285875">
    <property type="component" value="Chromosome"/>
</dbReference>
<feature type="domain" description="ABC transporter" evidence="5">
    <location>
        <begin position="6"/>
        <end position="243"/>
    </location>
</feature>
<evidence type="ECO:0000256" key="2">
    <source>
        <dbReference type="ARBA" id="ARBA00022741"/>
    </source>
</evidence>